<sequence length="573" mass="60917">MRMLAVTVLVAACSVAATAWIAVRTTSGAIDKQQGQVLADDTLLLDTLTGYAATHRTWDGVRPVIRDLARKTHRRIALTTQGGTPVSDSAPRPGGLPGRAWAVIDPLSVNRADPIDPRATGPFRLTAAEERTLDAYATRQVGCLREQGVEATVVTTPSGRPEVRTFTGSDDQRATACDGSQLAEPTPTERAALHDLDARVAECLKDTGLNGVQVAPDFTWRLVAAEASPRRQGAERRVPACITQGRRALLKSSVAPPAQLFVGPEGPATQRFHLSGTGIAQVAGAAGLVLALAVGVSVLAATRLARPLRALTDAAQRMRDGGSALVPVTTGDEIGQLTRTFNDMAVHRDRLERQRRVMVGDVAHELRTPLSNIRGWVEAAQDGHVPADEDLLASLHEEAVLLQHVIDDLQDLAAADAGELRTHPEQLDVAELAHQAGSAYRARAEAAGVRITVEASREHWIEGDPVRLRQIVGNLLSNAIRHTPADGSVELRVTAAGDLTVIEVADTGTGIAAEDLPHVFDRFWRAEKSRNRTTGGSGLGLAIVRKLMEAHGGTVSVDSTVGAGTTFTLRLPN</sequence>
<evidence type="ECO:0000313" key="15">
    <source>
        <dbReference type="EMBL" id="MCS0601985.1"/>
    </source>
</evidence>
<dbReference type="InterPro" id="IPR004358">
    <property type="entry name" value="Sig_transdc_His_kin-like_C"/>
</dbReference>
<dbReference type="PROSITE" id="PS50109">
    <property type="entry name" value="HIS_KIN"/>
    <property type="match status" value="1"/>
</dbReference>
<keyword evidence="4" id="KW-0597">Phosphoprotein</keyword>
<dbReference type="EMBL" id="JANUGP010000007">
    <property type="protein sequence ID" value="MCS0601985.1"/>
    <property type="molecule type" value="Genomic_DNA"/>
</dbReference>
<keyword evidence="9" id="KW-0902">Two-component regulatory system</keyword>
<keyword evidence="7 15" id="KW-0418">Kinase</keyword>
<comment type="caution">
    <text evidence="15">The sequence shown here is derived from an EMBL/GenBank/DDBJ whole genome shotgun (WGS) entry which is preliminary data.</text>
</comment>
<evidence type="ECO:0000256" key="12">
    <source>
        <dbReference type="SAM" id="SignalP"/>
    </source>
</evidence>
<organism evidence="15 16">
    <name type="scientific">Streptomyces pyxinicus</name>
    <dbReference type="NCBI Taxonomy" id="2970331"/>
    <lineage>
        <taxon>Bacteria</taxon>
        <taxon>Bacillati</taxon>
        <taxon>Actinomycetota</taxon>
        <taxon>Actinomycetes</taxon>
        <taxon>Kitasatosporales</taxon>
        <taxon>Streptomycetaceae</taxon>
        <taxon>Streptomyces</taxon>
    </lineage>
</organism>
<feature type="region of interest" description="Disordered" evidence="10">
    <location>
        <begin position="159"/>
        <end position="183"/>
    </location>
</feature>
<dbReference type="PRINTS" id="PR00344">
    <property type="entry name" value="BCTRLSENSOR"/>
</dbReference>
<proteinExistence type="predicted"/>
<keyword evidence="11" id="KW-0472">Membrane</keyword>
<evidence type="ECO:0000256" key="9">
    <source>
        <dbReference type="ARBA" id="ARBA00023012"/>
    </source>
</evidence>
<evidence type="ECO:0000256" key="1">
    <source>
        <dbReference type="ARBA" id="ARBA00000085"/>
    </source>
</evidence>
<evidence type="ECO:0000256" key="5">
    <source>
        <dbReference type="ARBA" id="ARBA00022679"/>
    </source>
</evidence>
<protein>
    <recommendedName>
        <fullName evidence="3">histidine kinase</fullName>
        <ecNumber evidence="3">2.7.13.3</ecNumber>
    </recommendedName>
</protein>
<keyword evidence="16" id="KW-1185">Reference proteome</keyword>
<evidence type="ECO:0000256" key="7">
    <source>
        <dbReference type="ARBA" id="ARBA00022777"/>
    </source>
</evidence>
<evidence type="ECO:0000256" key="2">
    <source>
        <dbReference type="ARBA" id="ARBA00004236"/>
    </source>
</evidence>
<dbReference type="InterPro" id="IPR003661">
    <property type="entry name" value="HisK_dim/P_dom"/>
</dbReference>
<evidence type="ECO:0000256" key="4">
    <source>
        <dbReference type="ARBA" id="ARBA00022553"/>
    </source>
</evidence>
<dbReference type="SMART" id="SM00304">
    <property type="entry name" value="HAMP"/>
    <property type="match status" value="1"/>
</dbReference>
<comment type="subcellular location">
    <subcellularLocation>
        <location evidence="2">Cell membrane</location>
    </subcellularLocation>
</comment>
<dbReference type="CDD" id="cd06225">
    <property type="entry name" value="HAMP"/>
    <property type="match status" value="1"/>
</dbReference>
<reference evidence="15 16" key="1">
    <citation type="submission" date="2022-08" db="EMBL/GenBank/DDBJ databases">
        <authorList>
            <person name="Somphong A."/>
            <person name="Phongsopitanun W."/>
        </authorList>
    </citation>
    <scope>NUCLEOTIDE SEQUENCE [LARGE SCALE GENOMIC DNA]</scope>
    <source>
        <strain evidence="15 16">LP11</strain>
    </source>
</reference>
<dbReference type="InterPro" id="IPR003660">
    <property type="entry name" value="HAMP_dom"/>
</dbReference>
<dbReference type="SUPFAM" id="SSF47384">
    <property type="entry name" value="Homodimeric domain of signal transducing histidine kinase"/>
    <property type="match status" value="1"/>
</dbReference>
<feature type="chain" id="PRO_5045642020" description="histidine kinase" evidence="12">
    <location>
        <begin position="20"/>
        <end position="573"/>
    </location>
</feature>
<comment type="catalytic activity">
    <reaction evidence="1">
        <text>ATP + protein L-histidine = ADP + protein N-phospho-L-histidine.</text>
        <dbReference type="EC" id="2.7.13.3"/>
    </reaction>
</comment>
<dbReference type="EC" id="2.7.13.3" evidence="3"/>
<dbReference type="InterPro" id="IPR005467">
    <property type="entry name" value="His_kinase_dom"/>
</dbReference>
<accession>A0ABT2B0P0</accession>
<evidence type="ECO:0000256" key="11">
    <source>
        <dbReference type="SAM" id="Phobius"/>
    </source>
</evidence>
<dbReference type="Pfam" id="PF00672">
    <property type="entry name" value="HAMP"/>
    <property type="match status" value="1"/>
</dbReference>
<evidence type="ECO:0000259" key="14">
    <source>
        <dbReference type="PROSITE" id="PS50885"/>
    </source>
</evidence>
<feature type="domain" description="HAMP" evidence="14">
    <location>
        <begin position="302"/>
        <end position="353"/>
    </location>
</feature>
<evidence type="ECO:0000313" key="16">
    <source>
        <dbReference type="Proteomes" id="UP001205612"/>
    </source>
</evidence>
<feature type="transmembrane region" description="Helical" evidence="11">
    <location>
        <begin position="279"/>
        <end position="301"/>
    </location>
</feature>
<keyword evidence="5" id="KW-0808">Transferase</keyword>
<dbReference type="InterPro" id="IPR036097">
    <property type="entry name" value="HisK_dim/P_sf"/>
</dbReference>
<feature type="domain" description="Histidine kinase" evidence="13">
    <location>
        <begin position="361"/>
        <end position="573"/>
    </location>
</feature>
<evidence type="ECO:0000256" key="6">
    <source>
        <dbReference type="ARBA" id="ARBA00022692"/>
    </source>
</evidence>
<gene>
    <name evidence="15" type="ORF">NX794_12305</name>
</gene>
<dbReference type="CDD" id="cd00075">
    <property type="entry name" value="HATPase"/>
    <property type="match status" value="1"/>
</dbReference>
<keyword evidence="6 11" id="KW-0812">Transmembrane</keyword>
<dbReference type="PROSITE" id="PS50885">
    <property type="entry name" value="HAMP"/>
    <property type="match status" value="1"/>
</dbReference>
<feature type="signal peptide" evidence="12">
    <location>
        <begin position="1"/>
        <end position="19"/>
    </location>
</feature>
<keyword evidence="8 11" id="KW-1133">Transmembrane helix</keyword>
<dbReference type="Proteomes" id="UP001205612">
    <property type="component" value="Unassembled WGS sequence"/>
</dbReference>
<name>A0ABT2B0P0_9ACTN</name>
<dbReference type="Gene3D" id="6.10.340.10">
    <property type="match status" value="1"/>
</dbReference>
<dbReference type="InterPro" id="IPR036890">
    <property type="entry name" value="HATPase_C_sf"/>
</dbReference>
<evidence type="ECO:0000256" key="3">
    <source>
        <dbReference type="ARBA" id="ARBA00012438"/>
    </source>
</evidence>
<dbReference type="Pfam" id="PF02518">
    <property type="entry name" value="HATPase_c"/>
    <property type="match status" value="1"/>
</dbReference>
<dbReference type="Gene3D" id="1.10.287.130">
    <property type="match status" value="1"/>
</dbReference>
<dbReference type="Pfam" id="PF00512">
    <property type="entry name" value="HisKA"/>
    <property type="match status" value="1"/>
</dbReference>
<dbReference type="SMART" id="SM00387">
    <property type="entry name" value="HATPase_c"/>
    <property type="match status" value="1"/>
</dbReference>
<dbReference type="PANTHER" id="PTHR43711">
    <property type="entry name" value="TWO-COMPONENT HISTIDINE KINASE"/>
    <property type="match status" value="1"/>
</dbReference>
<keyword evidence="12" id="KW-0732">Signal</keyword>
<dbReference type="Gene3D" id="3.30.565.10">
    <property type="entry name" value="Histidine kinase-like ATPase, C-terminal domain"/>
    <property type="match status" value="1"/>
</dbReference>
<evidence type="ECO:0000256" key="10">
    <source>
        <dbReference type="SAM" id="MobiDB-lite"/>
    </source>
</evidence>
<dbReference type="InterPro" id="IPR050736">
    <property type="entry name" value="Sensor_HK_Regulatory"/>
</dbReference>
<evidence type="ECO:0000256" key="8">
    <source>
        <dbReference type="ARBA" id="ARBA00022989"/>
    </source>
</evidence>
<dbReference type="PANTHER" id="PTHR43711:SF1">
    <property type="entry name" value="HISTIDINE KINASE 1"/>
    <property type="match status" value="1"/>
</dbReference>
<dbReference type="CDD" id="cd00082">
    <property type="entry name" value="HisKA"/>
    <property type="match status" value="1"/>
</dbReference>
<dbReference type="GO" id="GO:0016301">
    <property type="term" value="F:kinase activity"/>
    <property type="evidence" value="ECO:0007669"/>
    <property type="project" value="UniProtKB-KW"/>
</dbReference>
<dbReference type="SUPFAM" id="SSF55874">
    <property type="entry name" value="ATPase domain of HSP90 chaperone/DNA topoisomerase II/histidine kinase"/>
    <property type="match status" value="1"/>
</dbReference>
<dbReference type="InterPro" id="IPR003594">
    <property type="entry name" value="HATPase_dom"/>
</dbReference>
<dbReference type="SUPFAM" id="SSF158472">
    <property type="entry name" value="HAMP domain-like"/>
    <property type="match status" value="1"/>
</dbReference>
<dbReference type="SMART" id="SM00388">
    <property type="entry name" value="HisKA"/>
    <property type="match status" value="1"/>
</dbReference>
<evidence type="ECO:0000259" key="13">
    <source>
        <dbReference type="PROSITE" id="PS50109"/>
    </source>
</evidence>